<dbReference type="Proteomes" id="UP000247150">
    <property type="component" value="Unassembled WGS sequence"/>
</dbReference>
<sequence>MWNHYYGLKLTEQDIQKGIHRNQVGGMWQEMRELQLKFMKEQGLKPEHELLDVGCGSLRGGIAFIDYLNEGKYSGLDINSSLIKAGQAEIKNANLNSKKPVLIVNDSFNFKPFNKKFDYAIAQSVFTHLPVNLIQKCLINIEHVMNPGGKFYATFFETKRKFDASPIHQPNSGGIITNIDRDPFHYHISLFKYLVKGSSLQMNYIGNWGHPRNQKMICFSKGKNSA</sequence>
<dbReference type="PANTHER" id="PTHR37886">
    <property type="entry name" value="S-ADENOSYL-L-METHIONINE-DEPENDENT METHYLTRANSFERASES SUPERFAMILY PROTEIN"/>
    <property type="match status" value="1"/>
</dbReference>
<protein>
    <submittedName>
        <fullName evidence="2">Methyltransferase family protein</fullName>
    </submittedName>
</protein>
<name>A0A2V3A9K6_9BACI</name>
<dbReference type="RefSeq" id="WP_181395871.1">
    <property type="nucleotide sequence ID" value="NZ_QGTW01000001.1"/>
</dbReference>
<keyword evidence="2" id="KW-0808">Transferase</keyword>
<dbReference type="GO" id="GO:0032259">
    <property type="term" value="P:methylation"/>
    <property type="evidence" value="ECO:0007669"/>
    <property type="project" value="UniProtKB-KW"/>
</dbReference>
<dbReference type="AlphaFoldDB" id="A0A2V3A9K6"/>
<comment type="caution">
    <text evidence="2">The sequence shown here is derived from an EMBL/GenBank/DDBJ whole genome shotgun (WGS) entry which is preliminary data.</text>
</comment>
<accession>A0A2V3A9K6</accession>
<dbReference type="CDD" id="cd02440">
    <property type="entry name" value="AdoMet_MTases"/>
    <property type="match status" value="1"/>
</dbReference>
<dbReference type="Gene3D" id="3.40.50.150">
    <property type="entry name" value="Vaccinia Virus protein VP39"/>
    <property type="match status" value="1"/>
</dbReference>
<dbReference type="InterPro" id="IPR029063">
    <property type="entry name" value="SAM-dependent_MTases_sf"/>
</dbReference>
<gene>
    <name evidence="2" type="ORF">DFO73_101182</name>
</gene>
<evidence type="ECO:0000259" key="1">
    <source>
        <dbReference type="Pfam" id="PF08242"/>
    </source>
</evidence>
<dbReference type="EMBL" id="QGTW01000001">
    <property type="protein sequence ID" value="PWW31924.1"/>
    <property type="molecule type" value="Genomic_DNA"/>
</dbReference>
<dbReference type="InterPro" id="IPR013217">
    <property type="entry name" value="Methyltransf_12"/>
</dbReference>
<dbReference type="Pfam" id="PF08242">
    <property type="entry name" value="Methyltransf_12"/>
    <property type="match status" value="1"/>
</dbReference>
<proteinExistence type="predicted"/>
<evidence type="ECO:0000313" key="3">
    <source>
        <dbReference type="Proteomes" id="UP000247150"/>
    </source>
</evidence>
<organism evidence="2 3">
    <name type="scientific">Cytobacillus oceanisediminis</name>
    <dbReference type="NCBI Taxonomy" id="665099"/>
    <lineage>
        <taxon>Bacteria</taxon>
        <taxon>Bacillati</taxon>
        <taxon>Bacillota</taxon>
        <taxon>Bacilli</taxon>
        <taxon>Bacillales</taxon>
        <taxon>Bacillaceae</taxon>
        <taxon>Cytobacillus</taxon>
    </lineage>
</organism>
<feature type="domain" description="Methyltransferase type 12" evidence="1">
    <location>
        <begin position="51"/>
        <end position="151"/>
    </location>
</feature>
<keyword evidence="2" id="KW-0489">Methyltransferase</keyword>
<evidence type="ECO:0000313" key="2">
    <source>
        <dbReference type="EMBL" id="PWW31924.1"/>
    </source>
</evidence>
<dbReference type="PANTHER" id="PTHR37886:SF1">
    <property type="entry name" value="S-ADENOSYL-L-METHIONINE-DEPENDENT METHYLTRANSFERASES SUPERFAMILY PROTEIN"/>
    <property type="match status" value="1"/>
</dbReference>
<dbReference type="SUPFAM" id="SSF53335">
    <property type="entry name" value="S-adenosyl-L-methionine-dependent methyltransferases"/>
    <property type="match status" value="1"/>
</dbReference>
<dbReference type="GO" id="GO:0008168">
    <property type="term" value="F:methyltransferase activity"/>
    <property type="evidence" value="ECO:0007669"/>
    <property type="project" value="UniProtKB-KW"/>
</dbReference>
<reference evidence="2 3" key="1">
    <citation type="submission" date="2018-05" db="EMBL/GenBank/DDBJ databases">
        <title>Freshwater and sediment microbial communities from various areas in North America, analyzing microbe dynamics in response to fracking.</title>
        <authorList>
            <person name="Lamendella R."/>
        </authorList>
    </citation>
    <scope>NUCLEOTIDE SEQUENCE [LARGE SCALE GENOMIC DNA]</scope>
    <source>
        <strain evidence="2 3">15_TX</strain>
    </source>
</reference>